<dbReference type="PANTHER" id="PTHR43135:SF3">
    <property type="entry name" value="ALPHA-D-RIBOSE 1-METHYLPHOSPHONATE 5-TRIPHOSPHATE DIPHOSPHATASE"/>
    <property type="match status" value="1"/>
</dbReference>
<dbReference type="Gene3D" id="2.30.40.10">
    <property type="entry name" value="Urease, subunit C, domain 1"/>
    <property type="match status" value="1"/>
</dbReference>
<dbReference type="EMBL" id="JALNMH010000006">
    <property type="protein sequence ID" value="MCK7593768.1"/>
    <property type="molecule type" value="Genomic_DNA"/>
</dbReference>
<comment type="caution">
    <text evidence="3">The sequence shown here is derived from an EMBL/GenBank/DDBJ whole genome shotgun (WGS) entry which is preliminary data.</text>
</comment>
<feature type="chain" id="PRO_5046702262" evidence="1">
    <location>
        <begin position="19"/>
        <end position="422"/>
    </location>
</feature>
<dbReference type="PANTHER" id="PTHR43135">
    <property type="entry name" value="ALPHA-D-RIBOSE 1-METHYLPHOSPHONATE 5-TRIPHOSPHATE DIPHOSPHATASE"/>
    <property type="match status" value="1"/>
</dbReference>
<dbReference type="Gene3D" id="3.20.20.140">
    <property type="entry name" value="Metal-dependent hydrolases"/>
    <property type="match status" value="1"/>
</dbReference>
<gene>
    <name evidence="3" type="ORF">M0G41_08805</name>
</gene>
<feature type="domain" description="Amidohydrolase-related" evidence="2">
    <location>
        <begin position="71"/>
        <end position="419"/>
    </location>
</feature>
<keyword evidence="1" id="KW-0732">Signal</keyword>
<dbReference type="Proteomes" id="UP001431449">
    <property type="component" value="Unassembled WGS sequence"/>
</dbReference>
<dbReference type="InterPro" id="IPR011059">
    <property type="entry name" value="Metal-dep_hydrolase_composite"/>
</dbReference>
<dbReference type="Pfam" id="PF01979">
    <property type="entry name" value="Amidohydro_1"/>
    <property type="match status" value="1"/>
</dbReference>
<feature type="signal peptide" evidence="1">
    <location>
        <begin position="1"/>
        <end position="18"/>
    </location>
</feature>
<dbReference type="SUPFAM" id="SSF51338">
    <property type="entry name" value="Composite domain of metallo-dependent hydrolases"/>
    <property type="match status" value="1"/>
</dbReference>
<reference evidence="3" key="1">
    <citation type="submission" date="2022-04" db="EMBL/GenBank/DDBJ databases">
        <title>Lysobacter sp. CAU 1642 isolated from sea sand.</title>
        <authorList>
            <person name="Kim W."/>
        </authorList>
    </citation>
    <scope>NUCLEOTIDE SEQUENCE</scope>
    <source>
        <strain evidence="3">CAU 1642</strain>
    </source>
</reference>
<keyword evidence="4" id="KW-1185">Reference proteome</keyword>
<proteinExistence type="predicted"/>
<dbReference type="SUPFAM" id="SSF51556">
    <property type="entry name" value="Metallo-dependent hydrolases"/>
    <property type="match status" value="1"/>
</dbReference>
<dbReference type="InterPro" id="IPR051781">
    <property type="entry name" value="Metallo-dep_Hydrolase"/>
</dbReference>
<evidence type="ECO:0000256" key="1">
    <source>
        <dbReference type="SAM" id="SignalP"/>
    </source>
</evidence>
<evidence type="ECO:0000313" key="3">
    <source>
        <dbReference type="EMBL" id="MCK7593768.1"/>
    </source>
</evidence>
<dbReference type="InterPro" id="IPR006680">
    <property type="entry name" value="Amidohydro-rel"/>
</dbReference>
<organism evidence="3 4">
    <name type="scientific">Pseudomarimonas salicorniae</name>
    <dbReference type="NCBI Taxonomy" id="2933270"/>
    <lineage>
        <taxon>Bacteria</taxon>
        <taxon>Pseudomonadati</taxon>
        <taxon>Pseudomonadota</taxon>
        <taxon>Gammaproteobacteria</taxon>
        <taxon>Lysobacterales</taxon>
        <taxon>Lysobacteraceae</taxon>
        <taxon>Pseudomarimonas</taxon>
    </lineage>
</organism>
<accession>A0ABT0GGW5</accession>
<evidence type="ECO:0000259" key="2">
    <source>
        <dbReference type="Pfam" id="PF01979"/>
    </source>
</evidence>
<dbReference type="InterPro" id="IPR057744">
    <property type="entry name" value="OTAase-like"/>
</dbReference>
<dbReference type="CDD" id="cd01299">
    <property type="entry name" value="Met_dep_hydrolase_A"/>
    <property type="match status" value="1"/>
</dbReference>
<protein>
    <submittedName>
        <fullName evidence="3">Amidohydrolase family protein</fullName>
    </submittedName>
</protein>
<sequence>MRLALSLLLLPALAQAEAASPTWLHCGQIFDSASGKLLGEHALRIEEGRIAEVVAGAPRGEAIDLRGHTCMPGLIDLHVHLSNETNPQAYAEGFRLNPEDFAFRSVGYAKRTLQAGFTTVRDLGGHIALSLRDAVDEGLIEGPRIIAAGKSLATTGGHADPLNGVSRDLLHSFGYPGPEDGVISGPLEARRAVRQRYKEGSDMIKLTATGGVLSFAKSADNPQFLPDEIEAIVRTARDYGFKVAAHAHGAEGMKRAVLAGVDTIEHGTYMDDEVMKLMKERGTWYVPTLMAGAFVSEKSKDPDYYPEIVRPKAARVGPTISATTAKAYKAGVRIAFGTDAGVFPHGQNAGEFALLVEAGMSPAEALVAATRSAAQALGMEAEIGSLEAGKHADVVAVRGDPLQNIRLMEEIDFVMKAGQRYR</sequence>
<dbReference type="RefSeq" id="WP_248208086.1">
    <property type="nucleotide sequence ID" value="NZ_JALNMH010000006.1"/>
</dbReference>
<dbReference type="InterPro" id="IPR032466">
    <property type="entry name" value="Metal_Hydrolase"/>
</dbReference>
<evidence type="ECO:0000313" key="4">
    <source>
        <dbReference type="Proteomes" id="UP001431449"/>
    </source>
</evidence>
<name>A0ABT0GGW5_9GAMM</name>